<dbReference type="GO" id="GO:0030170">
    <property type="term" value="F:pyridoxal phosphate binding"/>
    <property type="evidence" value="ECO:0007669"/>
    <property type="project" value="UniProtKB-UniRule"/>
</dbReference>
<comment type="similarity">
    <text evidence="7">Belongs to the class-II pyridoxal-phosphate-dependent aminotransferase family.</text>
</comment>
<reference evidence="9" key="1">
    <citation type="submission" date="2019-09" db="EMBL/GenBank/DDBJ databases">
        <authorList>
            <person name="Teo W.F.A."/>
            <person name="Duangmal K."/>
        </authorList>
    </citation>
    <scope>NUCLEOTIDE SEQUENCE [LARGE SCALE GENOMIC DNA]</scope>
    <source>
        <strain evidence="9">K81G1</strain>
    </source>
</reference>
<feature type="modified residue" description="N6-(pyridoxal phosphate)lysine" evidence="7">
    <location>
        <position position="216"/>
    </location>
</feature>
<dbReference type="HAMAP" id="MF_01513">
    <property type="entry name" value="Phe_aminotrans_2"/>
    <property type="match status" value="1"/>
</dbReference>
<accession>A0A5N0UT70</accession>
<sequence length="355" mass="37955">MYPRIRPVLDDIPVYTPGKALSGLVKLSSNENPFPPLPGVLERATAAATNLHRYPDLAATELTAELARHLSVPAETLAVGTGSVGVLQQIVQSVAQLGDEVVYPWRSFEAYPIVTRIAGATQVEVPLTPAAALDLPAMADAVTERTKLVLVCSPNNPTGPAVRRAEFSDFLGRIPEDVLVVLDEAYVEFVRDPEVVNGLDLFAAHANLCLLRTFSKAYGLAGLRVGYAIAHPPVAAALRKCAVPFGVSTIAQLAAIESLRCEDAMRARVSAVVGERTRVRSGLIEQGWQVPETEANFVWLPLAGRTGDFAAACQRSGLLVRPYAPDGCRVTIGGPAENDLFLRVAAEWRSSEVAA</sequence>
<dbReference type="InterPro" id="IPR015424">
    <property type="entry name" value="PyrdxlP-dep_Trfase"/>
</dbReference>
<dbReference type="InterPro" id="IPR004839">
    <property type="entry name" value="Aminotransferase_I/II_large"/>
</dbReference>
<dbReference type="InterPro" id="IPR050106">
    <property type="entry name" value="HistidinolP_aminotransfase"/>
</dbReference>
<dbReference type="RefSeq" id="WP_144756513.1">
    <property type="nucleotide sequence ID" value="NZ_VMNW02000068.1"/>
</dbReference>
<dbReference type="InterPro" id="IPR024892">
    <property type="entry name" value="ArAT"/>
</dbReference>
<evidence type="ECO:0000256" key="4">
    <source>
        <dbReference type="ARBA" id="ARBA00022679"/>
    </source>
</evidence>
<keyword evidence="6" id="KW-0045">Antibiotic biosynthesis</keyword>
<comment type="function">
    <text evidence="7">Aminotransferase that catalyzes the conversion of aromatic amino acids and 2-oxoglutarate into corresponding aromatic oxo acids and L-glutamate.</text>
</comment>
<dbReference type="Proteomes" id="UP000319769">
    <property type="component" value="Unassembled WGS sequence"/>
</dbReference>
<evidence type="ECO:0000256" key="5">
    <source>
        <dbReference type="ARBA" id="ARBA00022898"/>
    </source>
</evidence>
<comment type="caution">
    <text evidence="9">The sequence shown here is derived from an EMBL/GenBank/DDBJ whole genome shotgun (WGS) entry which is preliminary data.</text>
</comment>
<dbReference type="GO" id="GO:0017000">
    <property type="term" value="P:antibiotic biosynthetic process"/>
    <property type="evidence" value="ECO:0007669"/>
    <property type="project" value="UniProtKB-KW"/>
</dbReference>
<evidence type="ECO:0000313" key="10">
    <source>
        <dbReference type="Proteomes" id="UP000319769"/>
    </source>
</evidence>
<dbReference type="Gene3D" id="3.90.1150.10">
    <property type="entry name" value="Aspartate Aminotransferase, domain 1"/>
    <property type="match status" value="1"/>
</dbReference>
<dbReference type="OrthoDB" id="9809616at2"/>
<dbReference type="EMBL" id="VMNW02000068">
    <property type="protein sequence ID" value="KAA9154209.1"/>
    <property type="molecule type" value="Genomic_DNA"/>
</dbReference>
<feature type="domain" description="Aminotransferase class I/classII large" evidence="8">
    <location>
        <begin position="24"/>
        <end position="337"/>
    </location>
</feature>
<comment type="catalytic activity">
    <reaction evidence="7">
        <text>an aromatic L-alpha-amino acid + 2-oxoglutarate = an aromatic oxo-acid + L-glutamate</text>
        <dbReference type="Rhea" id="RHEA:17533"/>
        <dbReference type="ChEBI" id="CHEBI:16810"/>
        <dbReference type="ChEBI" id="CHEBI:29985"/>
        <dbReference type="ChEBI" id="CHEBI:73309"/>
        <dbReference type="ChEBI" id="CHEBI:84824"/>
        <dbReference type="EC" id="2.6.1.57"/>
    </reaction>
</comment>
<keyword evidence="3 7" id="KW-0032">Aminotransferase</keyword>
<evidence type="ECO:0000256" key="7">
    <source>
        <dbReference type="HAMAP-Rule" id="MF_01513"/>
    </source>
</evidence>
<dbReference type="PANTHER" id="PTHR43643">
    <property type="entry name" value="HISTIDINOL-PHOSPHATE AMINOTRANSFERASE 2"/>
    <property type="match status" value="1"/>
</dbReference>
<dbReference type="SUPFAM" id="SSF53383">
    <property type="entry name" value="PLP-dependent transferases"/>
    <property type="match status" value="1"/>
</dbReference>
<dbReference type="InterPro" id="IPR005861">
    <property type="entry name" value="HisP_aminotrans"/>
</dbReference>
<dbReference type="NCBIfam" id="NF002878">
    <property type="entry name" value="PRK03321.1"/>
    <property type="match status" value="1"/>
</dbReference>
<dbReference type="InterPro" id="IPR015421">
    <property type="entry name" value="PyrdxlP-dep_Trfase_major"/>
</dbReference>
<proteinExistence type="inferred from homology"/>
<dbReference type="EC" id="2.6.1.57" evidence="7"/>
<gene>
    <name evidence="9" type="primary">hisC</name>
    <name evidence="7" type="synonym">pat</name>
    <name evidence="9" type="ORF">FPZ12_032780</name>
</gene>
<dbReference type="HAMAP" id="MF_01023">
    <property type="entry name" value="HisC_aminotrans_2"/>
    <property type="match status" value="1"/>
</dbReference>
<dbReference type="AlphaFoldDB" id="A0A5N0UT70"/>
<organism evidence="9 10">
    <name type="scientific">Amycolatopsis acidicola</name>
    <dbReference type="NCBI Taxonomy" id="2596893"/>
    <lineage>
        <taxon>Bacteria</taxon>
        <taxon>Bacillati</taxon>
        <taxon>Actinomycetota</taxon>
        <taxon>Actinomycetes</taxon>
        <taxon>Pseudonocardiales</taxon>
        <taxon>Pseudonocardiaceae</taxon>
        <taxon>Amycolatopsis</taxon>
    </lineage>
</organism>
<keyword evidence="4 7" id="KW-0808">Transferase</keyword>
<dbReference type="GO" id="GO:0000105">
    <property type="term" value="P:L-histidine biosynthetic process"/>
    <property type="evidence" value="ECO:0007669"/>
    <property type="project" value="InterPro"/>
</dbReference>
<dbReference type="Gene3D" id="3.40.640.10">
    <property type="entry name" value="Type I PLP-dependent aspartate aminotransferase-like (Major domain)"/>
    <property type="match status" value="1"/>
</dbReference>
<evidence type="ECO:0000256" key="2">
    <source>
        <dbReference type="ARBA" id="ARBA00011738"/>
    </source>
</evidence>
<comment type="subunit">
    <text evidence="2 7">Homodimer.</text>
</comment>
<keyword evidence="5 7" id="KW-0663">Pyridoxal phosphate</keyword>
<dbReference type="GO" id="GO:0004400">
    <property type="term" value="F:histidinol-phosphate transaminase activity"/>
    <property type="evidence" value="ECO:0007669"/>
    <property type="project" value="InterPro"/>
</dbReference>
<dbReference type="CDD" id="cd00609">
    <property type="entry name" value="AAT_like"/>
    <property type="match status" value="1"/>
</dbReference>
<protein>
    <recommendedName>
        <fullName evidence="7">Aromatic amino acid aminotransferase</fullName>
        <shortName evidence="7">ArAT</shortName>
        <ecNumber evidence="7">2.6.1.57</ecNumber>
    </recommendedName>
</protein>
<dbReference type="InterPro" id="IPR015422">
    <property type="entry name" value="PyrdxlP-dep_Trfase_small"/>
</dbReference>
<dbReference type="InterPro" id="IPR001917">
    <property type="entry name" value="Aminotrans_II_pyridoxalP_BS"/>
</dbReference>
<dbReference type="PROSITE" id="PS00599">
    <property type="entry name" value="AA_TRANSFER_CLASS_2"/>
    <property type="match status" value="1"/>
</dbReference>
<evidence type="ECO:0000256" key="6">
    <source>
        <dbReference type="ARBA" id="ARBA00023194"/>
    </source>
</evidence>
<name>A0A5N0UT70_9PSEU</name>
<comment type="cofactor">
    <cofactor evidence="1 7">
        <name>pyridoxal 5'-phosphate</name>
        <dbReference type="ChEBI" id="CHEBI:597326"/>
    </cofactor>
</comment>
<evidence type="ECO:0000256" key="3">
    <source>
        <dbReference type="ARBA" id="ARBA00022576"/>
    </source>
</evidence>
<dbReference type="GO" id="GO:0008793">
    <property type="term" value="F:aromatic-amino-acid transaminase activity"/>
    <property type="evidence" value="ECO:0007669"/>
    <property type="project" value="UniProtKB-UniRule"/>
</dbReference>
<evidence type="ECO:0000313" key="9">
    <source>
        <dbReference type="EMBL" id="KAA9154209.1"/>
    </source>
</evidence>
<dbReference type="NCBIfam" id="TIGR01141">
    <property type="entry name" value="hisC"/>
    <property type="match status" value="1"/>
</dbReference>
<dbReference type="PANTHER" id="PTHR43643:SF3">
    <property type="entry name" value="HISTIDINOL-PHOSPHATE AMINOTRANSFERASE"/>
    <property type="match status" value="1"/>
</dbReference>
<keyword evidence="10" id="KW-1185">Reference proteome</keyword>
<dbReference type="Pfam" id="PF00155">
    <property type="entry name" value="Aminotran_1_2"/>
    <property type="match status" value="1"/>
</dbReference>
<evidence type="ECO:0000259" key="8">
    <source>
        <dbReference type="Pfam" id="PF00155"/>
    </source>
</evidence>
<evidence type="ECO:0000256" key="1">
    <source>
        <dbReference type="ARBA" id="ARBA00001933"/>
    </source>
</evidence>